<dbReference type="Proteomes" id="UP000069632">
    <property type="component" value="Unassembled WGS sequence"/>
</dbReference>
<feature type="domain" description="EF-hand" evidence="1">
    <location>
        <begin position="82"/>
        <end position="106"/>
    </location>
</feature>
<proteinExistence type="predicted"/>
<evidence type="ECO:0000313" key="2">
    <source>
        <dbReference type="EMBL" id="CZE46619.1"/>
    </source>
</evidence>
<reference evidence="2 3" key="1">
    <citation type="submission" date="2016-02" db="EMBL/GenBank/DDBJ databases">
        <authorList>
            <consortium name="Pathogen Informatics"/>
        </authorList>
    </citation>
    <scope>NUCLEOTIDE SEQUENCE [LARGE SCALE GENOMIC DNA]</scope>
    <source>
        <strain evidence="2 3">RC20</strain>
    </source>
</reference>
<dbReference type="InterPro" id="IPR002048">
    <property type="entry name" value="EF_hand_dom"/>
</dbReference>
<dbReference type="PROSITE" id="PS00018">
    <property type="entry name" value="EF_HAND_1"/>
    <property type="match status" value="1"/>
</dbReference>
<keyword evidence="3" id="KW-1185">Reference proteome</keyword>
<evidence type="ECO:0000259" key="1">
    <source>
        <dbReference type="PROSITE" id="PS50222"/>
    </source>
</evidence>
<dbReference type="OrthoDB" id="1862100at2"/>
<sequence>MDINALTNMISSLKGDGNLLSKFKENPVAVVEQFLGVDLPDDQVNAVISGLKSNFLGEKAQGAVDSQGHDFSAIIASLASSKFDANGDGKLGLDDLGGILGGFMGDKGQNQADKSQSPLGNLKNIFKI</sequence>
<protein>
    <recommendedName>
        <fullName evidence="1">EF-hand domain-containing protein</fullName>
    </recommendedName>
</protein>
<gene>
    <name evidence="2" type="ORF">ERS672216_00472</name>
</gene>
<dbReference type="GO" id="GO:0005509">
    <property type="term" value="F:calcium ion binding"/>
    <property type="evidence" value="ECO:0007669"/>
    <property type="project" value="InterPro"/>
</dbReference>
<dbReference type="AlphaFoldDB" id="A0A128EL74"/>
<evidence type="ECO:0000313" key="3">
    <source>
        <dbReference type="Proteomes" id="UP000069632"/>
    </source>
</evidence>
<dbReference type="InterPro" id="IPR018247">
    <property type="entry name" value="EF_Hand_1_Ca_BS"/>
</dbReference>
<dbReference type="EMBL" id="FIZP01000001">
    <property type="protein sequence ID" value="CZE46619.1"/>
    <property type="molecule type" value="Genomic_DNA"/>
</dbReference>
<dbReference type="RefSeq" id="WP_075492998.1">
    <property type="nucleotide sequence ID" value="NZ_CP053844.1"/>
</dbReference>
<name>A0A128EL74_9BACT</name>
<accession>A0A128EL74</accession>
<organism evidence="2 3">
    <name type="scientific">Campylobacter geochelonis</name>
    <dbReference type="NCBI Taxonomy" id="1780362"/>
    <lineage>
        <taxon>Bacteria</taxon>
        <taxon>Pseudomonadati</taxon>
        <taxon>Campylobacterota</taxon>
        <taxon>Epsilonproteobacteria</taxon>
        <taxon>Campylobacterales</taxon>
        <taxon>Campylobacteraceae</taxon>
        <taxon>Campylobacter</taxon>
    </lineage>
</organism>
<dbReference type="PROSITE" id="PS50222">
    <property type="entry name" value="EF_HAND_2"/>
    <property type="match status" value="1"/>
</dbReference>